<feature type="region of interest" description="Disordered" evidence="2">
    <location>
        <begin position="324"/>
        <end position="381"/>
    </location>
</feature>
<evidence type="ECO:0000313" key="9">
    <source>
        <dbReference type="Proteomes" id="UP000471082"/>
    </source>
</evidence>
<dbReference type="Proteomes" id="UP000289372">
    <property type="component" value="Unassembled WGS sequence"/>
</dbReference>
<accession>A0A0G8UR78</accession>
<dbReference type="GeneID" id="61780149"/>
<evidence type="ECO:0000259" key="3">
    <source>
        <dbReference type="Pfam" id="PF18821"/>
    </source>
</evidence>
<evidence type="ECO:0000313" key="8">
    <source>
        <dbReference type="Proteomes" id="UP000289372"/>
    </source>
</evidence>
<evidence type="ECO:0000313" key="5">
    <source>
        <dbReference type="EMBL" id="NEL78357.1"/>
    </source>
</evidence>
<dbReference type="AlphaFoldDB" id="A0A0G8UR78"/>
<dbReference type="Proteomes" id="UP000035369">
    <property type="component" value="Unassembled WGS sequence"/>
</dbReference>
<evidence type="ECO:0000313" key="6">
    <source>
        <dbReference type="EMBL" id="RXD55529.1"/>
    </source>
</evidence>
<keyword evidence="1" id="KW-0175">Coiled coil</keyword>
<reference evidence="5 9" key="3">
    <citation type="submission" date="2019-11" db="EMBL/GenBank/DDBJ databases">
        <title>Genome-resolved metagenomics to study the prevalence of co-infection and intraspecific heterogeneity among plant pathogen metapopulations.</title>
        <authorList>
            <person name="Newberry E."/>
            <person name="Bhandari R."/>
            <person name="Kemble J."/>
            <person name="Sikora E."/>
            <person name="Potnis N."/>
        </authorList>
    </citation>
    <scope>NUCLEOTIDE SEQUENCE [LARGE SCALE GENOMIC DNA]</scope>
    <source>
        <strain evidence="5">Xp_Tom_Tuscaloosa_18b</strain>
    </source>
</reference>
<comment type="caution">
    <text evidence="5">The sequence shown here is derived from an EMBL/GenBank/DDBJ whole genome shotgun (WGS) entry which is preliminary data.</text>
</comment>
<feature type="domain" description="Large polyvalent protein-associated" evidence="3">
    <location>
        <begin position="233"/>
        <end position="324"/>
    </location>
</feature>
<protein>
    <recommendedName>
        <fullName evidence="3">Large polyvalent protein-associated domain-containing protein</fullName>
    </recommendedName>
</protein>
<evidence type="ECO:0000313" key="7">
    <source>
        <dbReference type="Proteomes" id="UP000035369"/>
    </source>
</evidence>
<dbReference type="RefSeq" id="WP_046932445.1">
    <property type="nucleotide sequence ID" value="NZ_CP018476.1"/>
</dbReference>
<evidence type="ECO:0000313" key="4">
    <source>
        <dbReference type="EMBL" id="KLC00819.1"/>
    </source>
</evidence>
<dbReference type="EMBL" id="PUUL01000030">
    <property type="protein sequence ID" value="RXD55529.1"/>
    <property type="molecule type" value="Genomic_DNA"/>
</dbReference>
<feature type="region of interest" description="Disordered" evidence="2">
    <location>
        <begin position="528"/>
        <end position="559"/>
    </location>
</feature>
<feature type="compositionally biased region" description="Basic and acidic residues" evidence="2">
    <location>
        <begin position="336"/>
        <end position="346"/>
    </location>
</feature>
<dbReference type="Proteomes" id="UP000471082">
    <property type="component" value="Unassembled WGS sequence"/>
</dbReference>
<keyword evidence="7" id="KW-1185">Reference proteome</keyword>
<dbReference type="Pfam" id="PF18821">
    <property type="entry name" value="LPD7"/>
    <property type="match status" value="1"/>
</dbReference>
<reference evidence="6 8" key="2">
    <citation type="submission" date="2018-02" db="EMBL/GenBank/DDBJ databases">
        <title>Characterization of Xanthomonas diversity in transplant houses and field plants.</title>
        <authorList>
            <person name="Abrahamian P."/>
            <person name="Timilsina S."/>
            <person name="Minsavage G.V."/>
            <person name="Goss E.M."/>
            <person name="Jones J.B."/>
            <person name="Vallad G.E."/>
        </authorList>
    </citation>
    <scope>NUCLEOTIDE SEQUENCE [LARGE SCALE GENOMIC DNA]</scope>
    <source>
        <strain evidence="6 8">GEV2132</strain>
    </source>
</reference>
<dbReference type="EMBL" id="JZUY01000078">
    <property type="protein sequence ID" value="KLC00819.1"/>
    <property type="molecule type" value="Genomic_DNA"/>
</dbReference>
<proteinExistence type="predicted"/>
<organism evidence="5 9">
    <name type="scientific">Xanthomonas perforans</name>
    <dbReference type="NCBI Taxonomy" id="442694"/>
    <lineage>
        <taxon>Bacteria</taxon>
        <taxon>Pseudomonadati</taxon>
        <taxon>Pseudomonadota</taxon>
        <taxon>Gammaproteobacteria</taxon>
        <taxon>Lysobacterales</taxon>
        <taxon>Lysobacteraceae</taxon>
        <taxon>Xanthomonas</taxon>
    </lineage>
</organism>
<dbReference type="InterPro" id="IPR040677">
    <property type="entry name" value="LPD7"/>
</dbReference>
<feature type="coiled-coil region" evidence="1">
    <location>
        <begin position="169"/>
        <end position="196"/>
    </location>
</feature>
<dbReference type="EMBL" id="JAAGYU010000123">
    <property type="protein sequence ID" value="NEL78357.1"/>
    <property type="molecule type" value="Genomic_DNA"/>
</dbReference>
<dbReference type="KEGG" id="xpe:BJD13_23950"/>
<gene>
    <name evidence="6" type="ORF">DB769_05905</name>
    <name evidence="5" type="ORF">G3W61_19240</name>
    <name evidence="4" type="ORF">XP315_23530</name>
</gene>
<sequence length="559" mass="61718">MADESTNAGVPAESAMPGYGVMMIDDKPITAVRFDKREVDGETAYDLSFRLNGKQVVRIKGVNEVGLTEAVGQRNALRISEAEATKGSLSGEDLAFSHGLTPKEIERRAPANEDRAQEATEVNTIREVKGNELESVDVAEALAMAAKLRKRDRDEYERNAGIDGVDRDLSKLQGRADREMIAVKELDKEADRLERVEVLEQRAGLAPQPVEAEHDVVEAEKNRRIQLMEQVNAQFNTSGPRHYFKDQPGRIAFRDVGDRLKTASNDQRVARAMVMMADAKGWKMVHLDGHPEFRQAGWMEASLRGMASTGYKPTERDLEALAAEQERRMGNSVSRGTERVQERSREPSPSATAEKSADGAQKPSEAISAPEKPRSAGGAPARSLAVHEGIMLAHGAAPYQNDPAEKMSYFVKLRTETGERTIWGKDLDRAVGESKLNPGDAVRLEFKGNQPVTVEALTRDDKGKVIGSETINTHRNTWEAHKGDREKVITAIAAKVMEAKVKDPQAREKVMAEIGRVVSEKSKAGTLPPVMMYDKAAPQRVPEQERTSPVVQRNAERTR</sequence>
<evidence type="ECO:0000256" key="1">
    <source>
        <dbReference type="SAM" id="Coils"/>
    </source>
</evidence>
<reference evidence="4 7" key="1">
    <citation type="submission" date="2015-02" db="EMBL/GenBank/DDBJ databases">
        <title>Whole genome sequencing of multiple isolates of three species of pepper and tomato-infecting xanthomonads reveals genetic diversity in field strains and pinpoints effectors responsible for host specificity.</title>
        <authorList>
            <person name="Schwartz A."/>
            <person name="Dahlbeck D."/>
            <person name="Staskawicz B."/>
            <person name="Bart R."/>
            <person name="Potnis N."/>
            <person name="Minsavage G."/>
            <person name="Timilsina S."/>
            <person name="Goss E."/>
            <person name="Jones J."/>
            <person name="Vallad G."/>
            <person name="Barak J."/>
            <person name="Miller S."/>
            <person name="Ritchie D."/>
            <person name="Martins J.Jr."/>
            <person name="Patane J.S."/>
            <person name="Setubal J.C."/>
        </authorList>
    </citation>
    <scope>NUCLEOTIDE SEQUENCE [LARGE SCALE GENOMIC DNA]</scope>
    <source>
        <strain evidence="4 7">Xp3-15</strain>
    </source>
</reference>
<evidence type="ECO:0000256" key="2">
    <source>
        <dbReference type="SAM" id="MobiDB-lite"/>
    </source>
</evidence>
<name>A0A0G8UR78_XANPE</name>